<dbReference type="AlphaFoldDB" id="A0A6B0UAD9"/>
<organism evidence="1">
    <name type="scientific">Ixodes ricinus</name>
    <name type="common">Common tick</name>
    <name type="synonym">Acarus ricinus</name>
    <dbReference type="NCBI Taxonomy" id="34613"/>
    <lineage>
        <taxon>Eukaryota</taxon>
        <taxon>Metazoa</taxon>
        <taxon>Ecdysozoa</taxon>
        <taxon>Arthropoda</taxon>
        <taxon>Chelicerata</taxon>
        <taxon>Arachnida</taxon>
        <taxon>Acari</taxon>
        <taxon>Parasitiformes</taxon>
        <taxon>Ixodida</taxon>
        <taxon>Ixodoidea</taxon>
        <taxon>Ixodidae</taxon>
        <taxon>Ixodinae</taxon>
        <taxon>Ixodes</taxon>
    </lineage>
</organism>
<protein>
    <submittedName>
        <fullName evidence="1">Putative secreted protein</fullName>
    </submittedName>
</protein>
<sequence length="89" mass="9737">MQMPATQTPVVSACVASARAVSCTDLRTLTFAEKFSRVASIRLPVIVAKPNAMSSRIENCSHEDATNVVLTTPPKQPQTWSWGCWGSWE</sequence>
<name>A0A6B0UAD9_IXORI</name>
<accession>A0A6B0UAD9</accession>
<evidence type="ECO:0000313" key="1">
    <source>
        <dbReference type="EMBL" id="MXU86077.1"/>
    </source>
</evidence>
<reference evidence="1" key="1">
    <citation type="submission" date="2019-12" db="EMBL/GenBank/DDBJ databases">
        <title>An insight into the sialome of adult female Ixodes ricinus ticks feeding for 6 days.</title>
        <authorList>
            <person name="Perner J."/>
            <person name="Ribeiro J.M.C."/>
        </authorList>
    </citation>
    <scope>NUCLEOTIDE SEQUENCE</scope>
    <source>
        <strain evidence="1">Semi-engorged</strain>
        <tissue evidence="1">Salivary glands</tissue>
    </source>
</reference>
<dbReference type="EMBL" id="GIFC01003994">
    <property type="protein sequence ID" value="MXU86077.1"/>
    <property type="molecule type" value="Transcribed_RNA"/>
</dbReference>
<proteinExistence type="predicted"/>